<evidence type="ECO:0000313" key="3">
    <source>
        <dbReference type="Proteomes" id="UP000714275"/>
    </source>
</evidence>
<accession>A0A9P6ZL97</accession>
<comment type="caution">
    <text evidence="2">The sequence shown here is derived from an EMBL/GenBank/DDBJ whole genome shotgun (WGS) entry which is preliminary data.</text>
</comment>
<dbReference type="EMBL" id="JABBWD010000067">
    <property type="protein sequence ID" value="KAG1770120.1"/>
    <property type="molecule type" value="Genomic_DNA"/>
</dbReference>
<protein>
    <submittedName>
        <fullName evidence="2">Uncharacterized protein</fullName>
    </submittedName>
</protein>
<reference evidence="2" key="1">
    <citation type="journal article" date="2020" name="New Phytol.">
        <title>Comparative genomics reveals dynamic genome evolution in host specialist ectomycorrhizal fungi.</title>
        <authorList>
            <person name="Lofgren L.A."/>
            <person name="Nguyen N.H."/>
            <person name="Vilgalys R."/>
            <person name="Ruytinx J."/>
            <person name="Liao H.L."/>
            <person name="Branco S."/>
            <person name="Kuo A."/>
            <person name="LaButti K."/>
            <person name="Lipzen A."/>
            <person name="Andreopoulos W."/>
            <person name="Pangilinan J."/>
            <person name="Riley R."/>
            <person name="Hundley H."/>
            <person name="Na H."/>
            <person name="Barry K."/>
            <person name="Grigoriev I.V."/>
            <person name="Stajich J.E."/>
            <person name="Kennedy P.G."/>
        </authorList>
    </citation>
    <scope>NUCLEOTIDE SEQUENCE</scope>
    <source>
        <strain evidence="2">DOB743</strain>
    </source>
</reference>
<proteinExistence type="predicted"/>
<dbReference type="OrthoDB" id="2689695at2759"/>
<evidence type="ECO:0000256" key="1">
    <source>
        <dbReference type="SAM" id="MobiDB-lite"/>
    </source>
</evidence>
<name>A0A9P6ZL97_9AGAM</name>
<gene>
    <name evidence="2" type="ORF">EV702DRAFT_1049447</name>
</gene>
<feature type="compositionally biased region" description="Basic and acidic residues" evidence="1">
    <location>
        <begin position="49"/>
        <end position="72"/>
    </location>
</feature>
<keyword evidence="3" id="KW-1185">Reference proteome</keyword>
<dbReference type="AlphaFoldDB" id="A0A9P6ZL97"/>
<evidence type="ECO:0000313" key="2">
    <source>
        <dbReference type="EMBL" id="KAG1770120.1"/>
    </source>
</evidence>
<dbReference type="Proteomes" id="UP000714275">
    <property type="component" value="Unassembled WGS sequence"/>
</dbReference>
<organism evidence="2 3">
    <name type="scientific">Suillus placidus</name>
    <dbReference type="NCBI Taxonomy" id="48579"/>
    <lineage>
        <taxon>Eukaryota</taxon>
        <taxon>Fungi</taxon>
        <taxon>Dikarya</taxon>
        <taxon>Basidiomycota</taxon>
        <taxon>Agaricomycotina</taxon>
        <taxon>Agaricomycetes</taxon>
        <taxon>Agaricomycetidae</taxon>
        <taxon>Boletales</taxon>
        <taxon>Suillineae</taxon>
        <taxon>Suillaceae</taxon>
        <taxon>Suillus</taxon>
    </lineage>
</organism>
<feature type="region of interest" description="Disordered" evidence="1">
    <location>
        <begin position="43"/>
        <end position="81"/>
    </location>
</feature>
<sequence length="128" mass="13796">MQPAPTSAPPTTTPATAAPTTLTARLGNLFSWRCDHPGPPVVDVPFVQGKERNAAEGPKNVDDDLIRDEDYHGPPTPDPNLQQQQQAVTIMTTSFASSESRYLLTSSGDNALLKFIDILNSSCTDDDQ</sequence>